<dbReference type="InterPro" id="IPR000073">
    <property type="entry name" value="AB_hydrolase_1"/>
</dbReference>
<accession>A0A1C3P569</accession>
<dbReference type="PANTHER" id="PTHR43265:SF1">
    <property type="entry name" value="ESTERASE ESTD"/>
    <property type="match status" value="1"/>
</dbReference>
<dbReference type="Proteomes" id="UP000199013">
    <property type="component" value="Unassembled WGS sequence"/>
</dbReference>
<dbReference type="AlphaFoldDB" id="A0A1C3P569"/>
<gene>
    <name evidence="2" type="ORF">FDG2_4364</name>
</gene>
<dbReference type="SUPFAM" id="SSF53474">
    <property type="entry name" value="alpha/beta-Hydrolases"/>
    <property type="match status" value="1"/>
</dbReference>
<sequence length="285" mass="30983">MPAHETVTSLRALDGLRLAATLTTPDTAANRAVVLVHGGGVTREEGGFFTRLAAGLADAGVASLRFDLRGHGESDGQQEESTLAGHLNDIGVALAYLRSETDAPVLHLLGTSFGGGLAAYYAAKQPDMLSGLVLLNPQLDYKNRYVDQKPYWHDNFLDDEAAGRLATEGFIRHSPTVRHGRAMLNEVFWIRPVEVLGEIIAPTLIVHGTKDTFVSVDTSRAAIGRFRVEHKLVEIEGAQHGFAVHDDPTYANPQSQEWQAYVIRTVIDWFMGDSEDSNAHVATNG</sequence>
<dbReference type="PANTHER" id="PTHR43265">
    <property type="entry name" value="ESTERASE ESTD"/>
    <property type="match status" value="1"/>
</dbReference>
<feature type="domain" description="Serine aminopeptidase S33" evidence="1">
    <location>
        <begin position="29"/>
        <end position="145"/>
    </location>
</feature>
<dbReference type="GO" id="GO:0052689">
    <property type="term" value="F:carboxylic ester hydrolase activity"/>
    <property type="evidence" value="ECO:0007669"/>
    <property type="project" value="TreeGrafter"/>
</dbReference>
<dbReference type="EMBL" id="FLUV01001827">
    <property type="protein sequence ID" value="SBW24962.1"/>
    <property type="molecule type" value="Genomic_DNA"/>
</dbReference>
<keyword evidence="3" id="KW-1185">Reference proteome</keyword>
<reference evidence="3" key="1">
    <citation type="submission" date="2016-02" db="EMBL/GenBank/DDBJ databases">
        <authorList>
            <person name="Wibberg D."/>
        </authorList>
    </citation>
    <scope>NUCLEOTIDE SEQUENCE [LARGE SCALE GENOMIC DNA]</scope>
</reference>
<dbReference type="InterPro" id="IPR029058">
    <property type="entry name" value="AB_hydrolase_fold"/>
</dbReference>
<dbReference type="InterPro" id="IPR022742">
    <property type="entry name" value="Hydrolase_4"/>
</dbReference>
<evidence type="ECO:0000313" key="3">
    <source>
        <dbReference type="Proteomes" id="UP000199013"/>
    </source>
</evidence>
<name>A0A1C3P569_9ACTN</name>
<organism evidence="2 3">
    <name type="scientific">Candidatus Protofrankia californiensis</name>
    <dbReference type="NCBI Taxonomy" id="1839754"/>
    <lineage>
        <taxon>Bacteria</taxon>
        <taxon>Bacillati</taxon>
        <taxon>Actinomycetota</taxon>
        <taxon>Actinomycetes</taxon>
        <taxon>Frankiales</taxon>
        <taxon>Frankiaceae</taxon>
        <taxon>Protofrankia</taxon>
    </lineage>
</organism>
<evidence type="ECO:0000259" key="1">
    <source>
        <dbReference type="Pfam" id="PF12146"/>
    </source>
</evidence>
<keyword evidence="2" id="KW-0378">Hydrolase</keyword>
<evidence type="ECO:0000313" key="2">
    <source>
        <dbReference type="EMBL" id="SBW24962.1"/>
    </source>
</evidence>
<dbReference type="Gene3D" id="3.40.50.1820">
    <property type="entry name" value="alpha/beta hydrolase"/>
    <property type="match status" value="1"/>
</dbReference>
<proteinExistence type="predicted"/>
<dbReference type="Pfam" id="PF12146">
    <property type="entry name" value="Hydrolase_4"/>
    <property type="match status" value="1"/>
</dbReference>
<dbReference type="InterPro" id="IPR053145">
    <property type="entry name" value="AB_hydrolase_Est10"/>
</dbReference>
<dbReference type="PRINTS" id="PR00111">
    <property type="entry name" value="ABHYDROLASE"/>
</dbReference>
<protein>
    <submittedName>
        <fullName evidence="2">Alpha/beta hydrolase</fullName>
    </submittedName>
</protein>